<dbReference type="SUPFAM" id="SSF56935">
    <property type="entry name" value="Porins"/>
    <property type="match status" value="1"/>
</dbReference>
<feature type="domain" description="TonB-dependent receptor plug" evidence="5">
    <location>
        <begin position="135"/>
        <end position="234"/>
    </location>
</feature>
<evidence type="ECO:0000259" key="5">
    <source>
        <dbReference type="Pfam" id="PF07715"/>
    </source>
</evidence>
<reference evidence="7" key="1">
    <citation type="submission" date="2019-02" db="EMBL/GenBank/DDBJ databases">
        <title>Draft genome of the type strain Pelomonas aquatica CCUG 52575T.</title>
        <authorList>
            <person name="Gomila M."/>
            <person name="Lalucat J."/>
        </authorList>
    </citation>
    <scope>NUCLEOTIDE SEQUENCE</scope>
    <source>
        <strain evidence="7">CCUG 52575</strain>
    </source>
</reference>
<dbReference type="AlphaFoldDB" id="A0A9X4R6M4"/>
<dbReference type="EMBL" id="SGUG01000047">
    <property type="protein sequence ID" value="MDG0864975.1"/>
    <property type="molecule type" value="Genomic_DNA"/>
</dbReference>
<comment type="similarity">
    <text evidence="2">Belongs to the TonB-dependent receptor family.</text>
</comment>
<feature type="domain" description="Outer membrane protein beta-barrel" evidence="6">
    <location>
        <begin position="616"/>
        <end position="942"/>
    </location>
</feature>
<evidence type="ECO:0000259" key="6">
    <source>
        <dbReference type="Pfam" id="PF14905"/>
    </source>
</evidence>
<dbReference type="InterPro" id="IPR012910">
    <property type="entry name" value="Plug_dom"/>
</dbReference>
<dbReference type="Pfam" id="PF14905">
    <property type="entry name" value="OMP_b-brl_3"/>
    <property type="match status" value="1"/>
</dbReference>
<dbReference type="PANTHER" id="PTHR40980:SF3">
    <property type="entry name" value="TONB-DEPENDENT RECEPTOR-LIKE BETA-BARREL DOMAIN-CONTAINING PROTEIN"/>
    <property type="match status" value="1"/>
</dbReference>
<dbReference type="Pfam" id="PF07715">
    <property type="entry name" value="Plug"/>
    <property type="match status" value="1"/>
</dbReference>
<comment type="subcellular location">
    <subcellularLocation>
        <location evidence="1">Cell outer membrane</location>
    </subcellularLocation>
</comment>
<dbReference type="NCBIfam" id="TIGR01782">
    <property type="entry name" value="TonB-Xanth-Caul"/>
    <property type="match status" value="1"/>
</dbReference>
<gene>
    <name evidence="7" type="ORF">EXJ73_21165</name>
</gene>
<organism evidence="7 8">
    <name type="scientific">Pelomonas aquatica</name>
    <dbReference type="NCBI Taxonomy" id="431058"/>
    <lineage>
        <taxon>Bacteria</taxon>
        <taxon>Pseudomonadati</taxon>
        <taxon>Pseudomonadota</taxon>
        <taxon>Betaproteobacteria</taxon>
        <taxon>Burkholderiales</taxon>
        <taxon>Sphaerotilaceae</taxon>
        <taxon>Roseateles</taxon>
    </lineage>
</organism>
<comment type="caution">
    <text evidence="7">The sequence shown here is derived from an EMBL/GenBank/DDBJ whole genome shotgun (WGS) entry which is preliminary data.</text>
</comment>
<keyword evidence="4" id="KW-0998">Cell outer membrane</keyword>
<evidence type="ECO:0000256" key="4">
    <source>
        <dbReference type="ARBA" id="ARBA00023237"/>
    </source>
</evidence>
<dbReference type="Gene3D" id="2.170.130.10">
    <property type="entry name" value="TonB-dependent receptor, plug domain"/>
    <property type="match status" value="1"/>
</dbReference>
<evidence type="ECO:0000313" key="8">
    <source>
        <dbReference type="Proteomes" id="UP001152766"/>
    </source>
</evidence>
<keyword evidence="8" id="KW-1185">Reference proteome</keyword>
<dbReference type="InterPro" id="IPR036942">
    <property type="entry name" value="Beta-barrel_TonB_sf"/>
</dbReference>
<keyword evidence="7" id="KW-0675">Receptor</keyword>
<protein>
    <submittedName>
        <fullName evidence="7">TonB-dependent receptor</fullName>
    </submittedName>
</protein>
<keyword evidence="3" id="KW-0472">Membrane</keyword>
<evidence type="ECO:0000313" key="7">
    <source>
        <dbReference type="EMBL" id="MDG0864975.1"/>
    </source>
</evidence>
<sequence length="944" mass="102634">MKTHREDSAGAGRATWRIRGWKFRRPAPHALSGAREAPAPTHPKSLYEDAKKSYLPAVTAPYHGSHRPLVGRCHKEIGDPMPKIPFTPTRLCLLIQALMLLPAAAQTAPADADRLDTVVVSGIRASVRKALDTKEASNGQIEVIASEDIGKLPDTTIAESLARLPGLSAGIDRGNASQIVARGLGPRFVGATLNGREFASSEPDRAVRFEMFPAESVSGATIYKTQQADIAEGGIATTIDLQTVSPLDYKGRELSLKADANYYQLAASIAGAKKWSPRLGGIYVDQFAGRTIGVALAFSYYDQPVLQDGVQNWGFDSGNGNKNAAIESWGFQNAVKNGTNKRSSLLGKVEYKPNGMFALTGDVYAARSNIKEQQYIHTADTCQWANAGCAAAYGTPPTISGGYVTGGTLPNAALKTINGLWKQDMKDFATGLNAKWKLDDWQIDADLAHSTADRDTLWTAVELDMNNPGTGTLSWSFPKDGWSTYNFSADSGNPANFNNWTGETWGPTYAGTLHDKLDSEQLNFTRKLNFGDLNKLKFGLRATQREKRYDQTSWDYNWVQFNTGDLHRVAVSGRPDFVAFGNVEDAITQLFGASTLSADGRTPTTSDLVAKDWRAKESSTAAYVQGDLLGTVGSLNYRGNVGLRVVHTSQTGYGNSLIDNVVTPTQDGIGYTRALPSLNLVLSLDENDANQLRFGLARALSRAPLDVMTSAQTVTTDPNGVNPTIVSGGNPRLKPMMADQLDLAYQHYFGKGNFFSAGLFYKQVKDYIGLASVACSYAGKAAYCTQQVNRDGGNVHGLELVYQQSFASGLGLMANYTYSTGNIKENGDQSGKTFAPISANGLMKGNGGLTAWYEHKGFEARLSANHHTAYNRAPTWDSTLIQQNGAETWVSLNLSQKLNEHVSVRFGIENATSQKVFYTYSNDPYRQENFQFGRRFNVGATYKL</sequence>
<dbReference type="InterPro" id="IPR041700">
    <property type="entry name" value="OMP_b-brl_3"/>
</dbReference>
<dbReference type="CDD" id="cd01347">
    <property type="entry name" value="ligand_gated_channel"/>
    <property type="match status" value="1"/>
</dbReference>
<name>A0A9X4R6M4_9BURK</name>
<accession>A0A9X4R6M4</accession>
<dbReference type="InterPro" id="IPR037066">
    <property type="entry name" value="Plug_dom_sf"/>
</dbReference>
<evidence type="ECO:0000256" key="2">
    <source>
        <dbReference type="ARBA" id="ARBA00009810"/>
    </source>
</evidence>
<dbReference type="GO" id="GO:0009279">
    <property type="term" value="C:cell outer membrane"/>
    <property type="evidence" value="ECO:0007669"/>
    <property type="project" value="UniProtKB-SubCell"/>
</dbReference>
<evidence type="ECO:0000256" key="3">
    <source>
        <dbReference type="ARBA" id="ARBA00023136"/>
    </source>
</evidence>
<evidence type="ECO:0000256" key="1">
    <source>
        <dbReference type="ARBA" id="ARBA00004442"/>
    </source>
</evidence>
<dbReference type="Proteomes" id="UP001152766">
    <property type="component" value="Unassembled WGS sequence"/>
</dbReference>
<dbReference type="InterPro" id="IPR010104">
    <property type="entry name" value="TonB_rcpt_bac"/>
</dbReference>
<dbReference type="Gene3D" id="2.40.170.20">
    <property type="entry name" value="TonB-dependent receptor, beta-barrel domain"/>
    <property type="match status" value="1"/>
</dbReference>
<dbReference type="PANTHER" id="PTHR40980">
    <property type="entry name" value="PLUG DOMAIN-CONTAINING PROTEIN"/>
    <property type="match status" value="1"/>
</dbReference>
<proteinExistence type="inferred from homology"/>